<evidence type="ECO:0000256" key="3">
    <source>
        <dbReference type="ARBA" id="ARBA00022692"/>
    </source>
</evidence>
<reference evidence="9 10" key="1">
    <citation type="journal article" date="2014" name="Nat. Commun.">
        <title>Klebsormidium flaccidum genome reveals primary factors for plant terrestrial adaptation.</title>
        <authorList>
            <person name="Hori K."/>
            <person name="Maruyama F."/>
            <person name="Fujisawa T."/>
            <person name="Togashi T."/>
            <person name="Yamamoto N."/>
            <person name="Seo M."/>
            <person name="Sato S."/>
            <person name="Yamada T."/>
            <person name="Mori H."/>
            <person name="Tajima N."/>
            <person name="Moriyama T."/>
            <person name="Ikeuchi M."/>
            <person name="Watanabe M."/>
            <person name="Wada H."/>
            <person name="Kobayashi K."/>
            <person name="Saito M."/>
            <person name="Masuda T."/>
            <person name="Sasaki-Sekimoto Y."/>
            <person name="Mashiguchi K."/>
            <person name="Awai K."/>
            <person name="Shimojima M."/>
            <person name="Masuda S."/>
            <person name="Iwai M."/>
            <person name="Nobusawa T."/>
            <person name="Narise T."/>
            <person name="Kondo S."/>
            <person name="Saito H."/>
            <person name="Sato R."/>
            <person name="Murakawa M."/>
            <person name="Ihara Y."/>
            <person name="Oshima-Yamada Y."/>
            <person name="Ohtaka K."/>
            <person name="Satoh M."/>
            <person name="Sonobe K."/>
            <person name="Ishii M."/>
            <person name="Ohtani R."/>
            <person name="Kanamori-Sato M."/>
            <person name="Honoki R."/>
            <person name="Miyazaki D."/>
            <person name="Mochizuki H."/>
            <person name="Umetsu J."/>
            <person name="Higashi K."/>
            <person name="Shibata D."/>
            <person name="Kamiya Y."/>
            <person name="Sato N."/>
            <person name="Nakamura Y."/>
            <person name="Tabata S."/>
            <person name="Ida S."/>
            <person name="Kurokawa K."/>
            <person name="Ohta H."/>
        </authorList>
    </citation>
    <scope>NUCLEOTIDE SEQUENCE [LARGE SCALE GENOMIC DNA]</scope>
    <source>
        <strain evidence="9 10">NIES-2285</strain>
    </source>
</reference>
<feature type="transmembrane region" description="Helical" evidence="7">
    <location>
        <begin position="567"/>
        <end position="586"/>
    </location>
</feature>
<gene>
    <name evidence="9" type="ORF">KFL_001330110</name>
</gene>
<feature type="region of interest" description="Disordered" evidence="8">
    <location>
        <begin position="1"/>
        <end position="43"/>
    </location>
</feature>
<sequence length="752" mass="82314">MGKKSYTGPTGAIVGTGTPPILPPNLVPSAPAPPQSRRPSNDRGYVVSRVVEDRKCRDVLFLILFVLFWIGMLIVAGSAFAKGDPRRLVYGLDYRGNLCGASDAQPNLVGFDTRYWMNPQQIYDSGNPLDPFSLSDARSICLKGCPEVSNTSLSWVCDYPEGPKPPVQDMETWAARNYDYYDLLTPQQKNFSANLQGPCYPVLLPSDNFFWSCQPQQSGLNTEAYATWRAAPVNGIQVASSNSQYYADAVKALLNQPAAILNRYVADLGRAWLVLVVCAGVAPFILGFVFLILMRFLAGLMTWLFIIGVNLLLIAVVLYTYAKAGVIGSDAVNALIGESAARQLDLTGTTGQEATDLKYVAIALTIFTVLFIIFTIIMIKRIRIAIGVVQVACKAIGHIPSLVFFPIFPVIAVAALGVYWVAVTIYLFSAGTIEPTQGCDIAGCCQYSVFNSTFQCGVENCCGYDIQYNTSMKWVLLYHLFGLLWTSHFVVGVSLCIIAGGVSSYYWSRGDISSVPLVPLFGSVYRTFRYHLGSVAFGSLLVATVELVRFIAAYLQRKLKEAGQGSWTKWLCCCVQCWLGCLEWIVNFINRNAYIMIAIKGKGFCSSAQTAAKLLFGNVLRVAAVNVIGDFVLFLGKMAVSLACAVFAFLMLDGERYKTGQDKISSPLAPVLFVWGVAFIIASIFFGVVEMAVDTVLLAFCEDCEENGGVPRYAPPLLMDALSRHAKALDEEDAQRKAQLEVELAKLNRPRA</sequence>
<feature type="transmembrane region" description="Helical" evidence="7">
    <location>
        <begin position="359"/>
        <end position="377"/>
    </location>
</feature>
<dbReference type="AlphaFoldDB" id="A0A0U9HLH5"/>
<dbReference type="GO" id="GO:0055085">
    <property type="term" value="P:transmembrane transport"/>
    <property type="evidence" value="ECO:0000318"/>
    <property type="project" value="GO_Central"/>
</dbReference>
<feature type="transmembrane region" description="Helical" evidence="7">
    <location>
        <begin position="475"/>
        <end position="508"/>
    </location>
</feature>
<evidence type="ECO:0000256" key="6">
    <source>
        <dbReference type="ARBA" id="ARBA00023180"/>
    </source>
</evidence>
<comment type="function">
    <text evidence="7">Choline transporter.</text>
</comment>
<feature type="transmembrane region" description="Helical" evidence="7">
    <location>
        <begin position="407"/>
        <end position="428"/>
    </location>
</feature>
<evidence type="ECO:0000256" key="4">
    <source>
        <dbReference type="ARBA" id="ARBA00022989"/>
    </source>
</evidence>
<dbReference type="GO" id="GO:0005886">
    <property type="term" value="C:plasma membrane"/>
    <property type="evidence" value="ECO:0007669"/>
    <property type="project" value="UniProtKB-SubCell"/>
</dbReference>
<comment type="subcellular location">
    <subcellularLocation>
        <location evidence="7">Cell membrane</location>
        <topology evidence="7">Multi-pass membrane protein</topology>
    </subcellularLocation>
    <subcellularLocation>
        <location evidence="1">Membrane</location>
        <topology evidence="1">Multi-pass membrane protein</topology>
    </subcellularLocation>
</comment>
<evidence type="ECO:0000256" key="7">
    <source>
        <dbReference type="RuleBase" id="RU368066"/>
    </source>
</evidence>
<evidence type="ECO:0000256" key="2">
    <source>
        <dbReference type="ARBA" id="ARBA00007168"/>
    </source>
</evidence>
<feature type="transmembrane region" description="Helical" evidence="7">
    <location>
        <begin position="631"/>
        <end position="652"/>
    </location>
</feature>
<dbReference type="Pfam" id="PF04515">
    <property type="entry name" value="Choline_transpo"/>
    <property type="match status" value="1"/>
</dbReference>
<keyword evidence="6" id="KW-0325">Glycoprotein</keyword>
<feature type="transmembrane region" description="Helical" evidence="7">
    <location>
        <begin position="59"/>
        <end position="81"/>
    </location>
</feature>
<feature type="transmembrane region" description="Helical" evidence="7">
    <location>
        <begin position="271"/>
        <end position="293"/>
    </location>
</feature>
<feature type="transmembrane region" description="Helical" evidence="7">
    <location>
        <begin position="528"/>
        <end position="555"/>
    </location>
</feature>
<evidence type="ECO:0000256" key="1">
    <source>
        <dbReference type="ARBA" id="ARBA00004141"/>
    </source>
</evidence>
<feature type="transmembrane region" description="Helical" evidence="7">
    <location>
        <begin position="300"/>
        <end position="322"/>
    </location>
</feature>
<dbReference type="PANTHER" id="PTHR12385">
    <property type="entry name" value="CHOLINE TRANSPORTER-LIKE (SLC FAMILY 44)"/>
    <property type="match status" value="1"/>
</dbReference>
<dbReference type="GO" id="GO:0022857">
    <property type="term" value="F:transmembrane transporter activity"/>
    <property type="evidence" value="ECO:0000318"/>
    <property type="project" value="GO_Central"/>
</dbReference>
<organism evidence="9 10">
    <name type="scientific">Klebsormidium nitens</name>
    <name type="common">Green alga</name>
    <name type="synonym">Ulothrix nitens</name>
    <dbReference type="NCBI Taxonomy" id="105231"/>
    <lineage>
        <taxon>Eukaryota</taxon>
        <taxon>Viridiplantae</taxon>
        <taxon>Streptophyta</taxon>
        <taxon>Klebsormidiophyceae</taxon>
        <taxon>Klebsormidiales</taxon>
        <taxon>Klebsormidiaceae</taxon>
        <taxon>Klebsormidium</taxon>
    </lineage>
</organism>
<feature type="transmembrane region" description="Helical" evidence="7">
    <location>
        <begin position="664"/>
        <end position="689"/>
    </location>
</feature>
<keyword evidence="5 7" id="KW-0472">Membrane</keyword>
<dbReference type="OrthoDB" id="420519at2759"/>
<dbReference type="OMA" id="GKSFCKA"/>
<evidence type="ECO:0000256" key="8">
    <source>
        <dbReference type="SAM" id="MobiDB-lite"/>
    </source>
</evidence>
<keyword evidence="10" id="KW-1185">Reference proteome</keyword>
<keyword evidence="4 7" id="KW-1133">Transmembrane helix</keyword>
<dbReference type="InterPro" id="IPR007603">
    <property type="entry name" value="Choline_transptr-like"/>
</dbReference>
<name>A0A0U9HLH5_KLENI</name>
<accession>A0A0U9HLH5</accession>
<dbReference type="PANTHER" id="PTHR12385:SF14">
    <property type="entry name" value="CHOLINE TRANSPORTER-LIKE 2"/>
    <property type="match status" value="1"/>
</dbReference>
<dbReference type="Proteomes" id="UP000054558">
    <property type="component" value="Unassembled WGS sequence"/>
</dbReference>
<evidence type="ECO:0000256" key="5">
    <source>
        <dbReference type="ARBA" id="ARBA00023136"/>
    </source>
</evidence>
<comment type="similarity">
    <text evidence="2 7">Belongs to the CTL (choline transporter-like) family.</text>
</comment>
<evidence type="ECO:0000313" key="9">
    <source>
        <dbReference type="EMBL" id="GAQ83028.1"/>
    </source>
</evidence>
<keyword evidence="3 7" id="KW-0812">Transmembrane</keyword>
<evidence type="ECO:0000313" key="10">
    <source>
        <dbReference type="Proteomes" id="UP000054558"/>
    </source>
</evidence>
<proteinExistence type="inferred from homology"/>
<dbReference type="GO" id="GO:0016020">
    <property type="term" value="C:membrane"/>
    <property type="evidence" value="ECO:0000318"/>
    <property type="project" value="GO_Central"/>
</dbReference>
<dbReference type="EMBL" id="DF237082">
    <property type="protein sequence ID" value="GAQ83028.1"/>
    <property type="molecule type" value="Genomic_DNA"/>
</dbReference>
<protein>
    <recommendedName>
        <fullName evidence="7">Choline transporter-like protein</fullName>
    </recommendedName>
</protein>
<feature type="compositionally biased region" description="Pro residues" evidence="8">
    <location>
        <begin position="20"/>
        <end position="36"/>
    </location>
</feature>